<feature type="domain" description="Lipocalin/cytosolic fatty-acid binding" evidence="3">
    <location>
        <begin position="31"/>
        <end position="171"/>
    </location>
</feature>
<reference evidence="4 5" key="1">
    <citation type="submission" date="2019-05" db="EMBL/GenBank/DDBJ databases">
        <title>Genome of Alcanivorax gelatiniphagus, an oil degrading marine bacteria.</title>
        <authorList>
            <person name="Kwon K.K."/>
        </authorList>
    </citation>
    <scope>NUCLEOTIDE SEQUENCE [LARGE SCALE GENOMIC DNA]</scope>
    <source>
        <strain evidence="4 5">MEBiC 08158</strain>
    </source>
</reference>
<dbReference type="RefSeq" id="WP_138772498.1">
    <property type="nucleotide sequence ID" value="NZ_JBHSSX010000166.1"/>
</dbReference>
<sequence length="173" mass="19975">MRLALIGTLALLMAACQSQPEHPPIRTVDNLDLDRFMGDWYVIANIPTPPEKDAYNAVESYQRLGPNKVGVTFTFNEGGFDGEREEMTPTGFVSDHSNAVWKMQFFWPLRADYWVVYVDPQYQTTIIGRQKRDYLWIMARDPELDETTLRRLYGIAADAGYDTGKIRMVPQMW</sequence>
<dbReference type="PRINTS" id="PR01171">
    <property type="entry name" value="BCTLIPOCALIN"/>
</dbReference>
<dbReference type="InterPro" id="IPR047202">
    <property type="entry name" value="Lipocalin_Blc-like_dom"/>
</dbReference>
<keyword evidence="2" id="KW-0449">Lipoprotein</keyword>
<keyword evidence="2" id="KW-0472">Membrane</keyword>
<dbReference type="InterPro" id="IPR002446">
    <property type="entry name" value="Lipocalin_bac"/>
</dbReference>
<accession>A0ABY2XMP1</accession>
<dbReference type="PANTHER" id="PTHR10612:SF34">
    <property type="entry name" value="APOLIPOPROTEIN D"/>
    <property type="match status" value="1"/>
</dbReference>
<evidence type="ECO:0000313" key="4">
    <source>
        <dbReference type="EMBL" id="TMW12684.1"/>
    </source>
</evidence>
<name>A0ABY2XMP1_9GAMM</name>
<dbReference type="PIRSF" id="PIRSF036893">
    <property type="entry name" value="Lipocalin_ApoD"/>
    <property type="match status" value="1"/>
</dbReference>
<dbReference type="InterPro" id="IPR022272">
    <property type="entry name" value="Lipocalin_CS"/>
</dbReference>
<dbReference type="CDD" id="cd19438">
    <property type="entry name" value="lipocalin_Blc-like"/>
    <property type="match status" value="1"/>
</dbReference>
<comment type="subcellular location">
    <subcellularLocation>
        <location evidence="2">Cell outer membrane</location>
    </subcellularLocation>
</comment>
<dbReference type="PANTHER" id="PTHR10612">
    <property type="entry name" value="APOLIPOPROTEIN D"/>
    <property type="match status" value="1"/>
</dbReference>
<comment type="function">
    <text evidence="2">Involved in the storage or transport of lipids necessary for membrane maintenance under stressful conditions. Displays a binding preference for lysophospholipids.</text>
</comment>
<keyword evidence="5" id="KW-1185">Reference proteome</keyword>
<comment type="similarity">
    <text evidence="1 2">Belongs to the calycin superfamily. Lipocalin family.</text>
</comment>
<evidence type="ECO:0000313" key="5">
    <source>
        <dbReference type="Proteomes" id="UP000739180"/>
    </source>
</evidence>
<dbReference type="Pfam" id="PF08212">
    <property type="entry name" value="Lipocalin_2"/>
    <property type="match status" value="1"/>
</dbReference>
<dbReference type="Gene3D" id="2.40.128.20">
    <property type="match status" value="1"/>
</dbReference>
<dbReference type="EMBL" id="VCQT01000031">
    <property type="protein sequence ID" value="TMW12684.1"/>
    <property type="molecule type" value="Genomic_DNA"/>
</dbReference>
<dbReference type="PROSITE" id="PS51257">
    <property type="entry name" value="PROKAR_LIPOPROTEIN"/>
    <property type="match status" value="1"/>
</dbReference>
<keyword evidence="2" id="KW-0446">Lipid-binding</keyword>
<evidence type="ECO:0000256" key="2">
    <source>
        <dbReference type="PIRNR" id="PIRNR036893"/>
    </source>
</evidence>
<proteinExistence type="inferred from homology"/>
<dbReference type="Proteomes" id="UP000739180">
    <property type="component" value="Unassembled WGS sequence"/>
</dbReference>
<comment type="caution">
    <text evidence="4">The sequence shown here is derived from an EMBL/GenBank/DDBJ whole genome shotgun (WGS) entry which is preliminary data.</text>
</comment>
<dbReference type="SUPFAM" id="SSF50814">
    <property type="entry name" value="Lipocalins"/>
    <property type="match status" value="1"/>
</dbReference>
<dbReference type="PROSITE" id="PS00213">
    <property type="entry name" value="LIPOCALIN"/>
    <property type="match status" value="1"/>
</dbReference>
<evidence type="ECO:0000259" key="3">
    <source>
        <dbReference type="Pfam" id="PF08212"/>
    </source>
</evidence>
<dbReference type="InterPro" id="IPR012674">
    <property type="entry name" value="Calycin"/>
</dbReference>
<gene>
    <name evidence="4" type="ORF">FGS76_10025</name>
</gene>
<protein>
    <recommendedName>
        <fullName evidence="2">Outer membrane lipoprotein Blc</fullName>
    </recommendedName>
</protein>
<dbReference type="InterPro" id="IPR022271">
    <property type="entry name" value="Lipocalin_ApoD"/>
</dbReference>
<keyword evidence="2" id="KW-0998">Cell outer membrane</keyword>
<dbReference type="InterPro" id="IPR000566">
    <property type="entry name" value="Lipocln_cytosolic_FA-bd_dom"/>
</dbReference>
<evidence type="ECO:0000256" key="1">
    <source>
        <dbReference type="ARBA" id="ARBA00006889"/>
    </source>
</evidence>
<comment type="subunit">
    <text evidence="2">Homodimer.</text>
</comment>
<organism evidence="4 5">
    <name type="scientific">Alloalcanivorax gelatiniphagus</name>
    <dbReference type="NCBI Taxonomy" id="1194167"/>
    <lineage>
        <taxon>Bacteria</taxon>
        <taxon>Pseudomonadati</taxon>
        <taxon>Pseudomonadota</taxon>
        <taxon>Gammaproteobacteria</taxon>
        <taxon>Oceanospirillales</taxon>
        <taxon>Alcanivoracaceae</taxon>
        <taxon>Alloalcanivorax</taxon>
    </lineage>
</organism>